<dbReference type="GO" id="GO:0030975">
    <property type="term" value="F:thiamine binding"/>
    <property type="evidence" value="ECO:0007669"/>
    <property type="project" value="InterPro"/>
</dbReference>
<proteinExistence type="predicted"/>
<comment type="caution">
    <text evidence="7">The sequence shown here is derived from an EMBL/GenBank/DDBJ whole genome shotgun (WGS) entry which is preliminary data.</text>
</comment>
<dbReference type="PANTHER" id="PTHR41299:SF1">
    <property type="entry name" value="THIAMINE PYROPHOSPHOKINASE"/>
    <property type="match status" value="1"/>
</dbReference>
<dbReference type="GO" id="GO:0004788">
    <property type="term" value="F:thiamine diphosphokinase activity"/>
    <property type="evidence" value="ECO:0007669"/>
    <property type="project" value="UniProtKB-UniRule"/>
</dbReference>
<keyword evidence="4" id="KW-0067">ATP-binding</keyword>
<name>A0A918VD82_9FLAO</name>
<evidence type="ECO:0000256" key="4">
    <source>
        <dbReference type="ARBA" id="ARBA00022840"/>
    </source>
</evidence>
<dbReference type="GO" id="GO:0016301">
    <property type="term" value="F:kinase activity"/>
    <property type="evidence" value="ECO:0007669"/>
    <property type="project" value="UniProtKB-KW"/>
</dbReference>
<dbReference type="EC" id="2.7.6.2" evidence="5"/>
<evidence type="ECO:0000256" key="5">
    <source>
        <dbReference type="NCBIfam" id="TIGR01378"/>
    </source>
</evidence>
<organism evidence="7 8">
    <name type="scientific">Algibacter mikhailovii</name>
    <dbReference type="NCBI Taxonomy" id="425498"/>
    <lineage>
        <taxon>Bacteria</taxon>
        <taxon>Pseudomonadati</taxon>
        <taxon>Bacteroidota</taxon>
        <taxon>Flavobacteriia</taxon>
        <taxon>Flavobacteriales</taxon>
        <taxon>Flavobacteriaceae</taxon>
        <taxon>Algibacter</taxon>
    </lineage>
</organism>
<reference evidence="7" key="2">
    <citation type="submission" date="2020-09" db="EMBL/GenBank/DDBJ databases">
        <authorList>
            <person name="Sun Q."/>
            <person name="Kim S."/>
        </authorList>
    </citation>
    <scope>NUCLEOTIDE SEQUENCE</scope>
    <source>
        <strain evidence="7">KCTC 12710</strain>
    </source>
</reference>
<evidence type="ECO:0000259" key="6">
    <source>
        <dbReference type="SMART" id="SM00983"/>
    </source>
</evidence>
<dbReference type="Pfam" id="PF04263">
    <property type="entry name" value="TPK_catalytic"/>
    <property type="match status" value="1"/>
</dbReference>
<dbReference type="InterPro" id="IPR007373">
    <property type="entry name" value="Thiamin_PyroPKinase_B1-bd"/>
</dbReference>
<dbReference type="RefSeq" id="WP_189362347.1">
    <property type="nucleotide sequence ID" value="NZ_BMWZ01000008.1"/>
</dbReference>
<dbReference type="AlphaFoldDB" id="A0A918VD82"/>
<dbReference type="GO" id="GO:0009229">
    <property type="term" value="P:thiamine diphosphate biosynthetic process"/>
    <property type="evidence" value="ECO:0007669"/>
    <property type="project" value="InterPro"/>
</dbReference>
<dbReference type="Gene3D" id="3.40.50.10240">
    <property type="entry name" value="Thiamin pyrophosphokinase, catalytic domain"/>
    <property type="match status" value="1"/>
</dbReference>
<keyword evidence="8" id="KW-1185">Reference proteome</keyword>
<evidence type="ECO:0000313" key="8">
    <source>
        <dbReference type="Proteomes" id="UP000636004"/>
    </source>
</evidence>
<sequence length="201" mass="22906">MNNKKVLLLLNGEAPNSLPDVSDYEVVCGTDGAYELFRNYNVTPQFISGDFDSLDQFPEDVECIPTPNQDFTDFDKILKILFDRGYYHIHVFGASGKEQDHFMGNLHTALQWEDRLNLTFFDNYGYYFLAKPNQVITGCFQKHVSLVPMPKVEGVITKGLKYSLNNEPLVFGTRIGTRNVALVDKVEITFLKGNLFVFIND</sequence>
<dbReference type="Pfam" id="PF04265">
    <property type="entry name" value="TPK_B1_binding"/>
    <property type="match status" value="1"/>
</dbReference>
<keyword evidence="2" id="KW-0547">Nucleotide-binding</keyword>
<dbReference type="EMBL" id="BMWZ01000008">
    <property type="protein sequence ID" value="GGZ90550.1"/>
    <property type="molecule type" value="Genomic_DNA"/>
</dbReference>
<dbReference type="InterPro" id="IPR007371">
    <property type="entry name" value="TPK_catalytic"/>
</dbReference>
<dbReference type="PANTHER" id="PTHR41299">
    <property type="entry name" value="THIAMINE PYROPHOSPHOKINASE"/>
    <property type="match status" value="1"/>
</dbReference>
<dbReference type="GO" id="GO:0005524">
    <property type="term" value="F:ATP binding"/>
    <property type="evidence" value="ECO:0007669"/>
    <property type="project" value="UniProtKB-KW"/>
</dbReference>
<evidence type="ECO:0000256" key="3">
    <source>
        <dbReference type="ARBA" id="ARBA00022777"/>
    </source>
</evidence>
<dbReference type="CDD" id="cd07995">
    <property type="entry name" value="TPK"/>
    <property type="match status" value="1"/>
</dbReference>
<evidence type="ECO:0000313" key="7">
    <source>
        <dbReference type="EMBL" id="GGZ90550.1"/>
    </source>
</evidence>
<dbReference type="InterPro" id="IPR036759">
    <property type="entry name" value="TPK_catalytic_sf"/>
</dbReference>
<accession>A0A918VD82</accession>
<dbReference type="SMART" id="SM00983">
    <property type="entry name" value="TPK_B1_binding"/>
    <property type="match status" value="1"/>
</dbReference>
<gene>
    <name evidence="7" type="ORF">GCM10007028_31090</name>
</gene>
<keyword evidence="3" id="KW-0418">Kinase</keyword>
<reference evidence="7" key="1">
    <citation type="journal article" date="2014" name="Int. J. Syst. Evol. Microbiol.">
        <title>Complete genome sequence of Corynebacterium casei LMG S-19264T (=DSM 44701T), isolated from a smear-ripened cheese.</title>
        <authorList>
            <consortium name="US DOE Joint Genome Institute (JGI-PGF)"/>
            <person name="Walter F."/>
            <person name="Albersmeier A."/>
            <person name="Kalinowski J."/>
            <person name="Ruckert C."/>
        </authorList>
    </citation>
    <scope>NUCLEOTIDE SEQUENCE</scope>
    <source>
        <strain evidence="7">KCTC 12710</strain>
    </source>
</reference>
<dbReference type="SUPFAM" id="SSF63862">
    <property type="entry name" value="Thiamin pyrophosphokinase, substrate-binding domain"/>
    <property type="match status" value="1"/>
</dbReference>
<dbReference type="InterPro" id="IPR006282">
    <property type="entry name" value="Thi_PPkinase"/>
</dbReference>
<dbReference type="SUPFAM" id="SSF63999">
    <property type="entry name" value="Thiamin pyrophosphokinase, catalytic domain"/>
    <property type="match status" value="1"/>
</dbReference>
<feature type="domain" description="Thiamin pyrophosphokinase thiamin-binding" evidence="6">
    <location>
        <begin position="125"/>
        <end position="196"/>
    </location>
</feature>
<dbReference type="Proteomes" id="UP000636004">
    <property type="component" value="Unassembled WGS sequence"/>
</dbReference>
<dbReference type="InterPro" id="IPR036371">
    <property type="entry name" value="TPK_B1-bd_sf"/>
</dbReference>
<evidence type="ECO:0000256" key="1">
    <source>
        <dbReference type="ARBA" id="ARBA00022679"/>
    </source>
</evidence>
<keyword evidence="1" id="KW-0808">Transferase</keyword>
<dbReference type="InterPro" id="IPR053149">
    <property type="entry name" value="TPK"/>
</dbReference>
<dbReference type="NCBIfam" id="TIGR01378">
    <property type="entry name" value="thi_PPkinase"/>
    <property type="match status" value="1"/>
</dbReference>
<protein>
    <recommendedName>
        <fullName evidence="5">Thiamine diphosphokinase</fullName>
        <ecNumber evidence="5">2.7.6.2</ecNumber>
    </recommendedName>
</protein>
<dbReference type="GO" id="GO:0006772">
    <property type="term" value="P:thiamine metabolic process"/>
    <property type="evidence" value="ECO:0007669"/>
    <property type="project" value="UniProtKB-UniRule"/>
</dbReference>
<evidence type="ECO:0000256" key="2">
    <source>
        <dbReference type="ARBA" id="ARBA00022741"/>
    </source>
</evidence>